<name>A0A0W0FQB5_MONRR</name>
<reference evidence="1 2" key="1">
    <citation type="submission" date="2015-12" db="EMBL/GenBank/DDBJ databases">
        <title>Draft genome sequence of Moniliophthora roreri, the causal agent of frosty pod rot of cacao.</title>
        <authorList>
            <person name="Aime M.C."/>
            <person name="Diaz-Valderrama J.R."/>
            <person name="Kijpornyongpan T."/>
            <person name="Phillips-Mora W."/>
        </authorList>
    </citation>
    <scope>NUCLEOTIDE SEQUENCE [LARGE SCALE GENOMIC DNA]</scope>
    <source>
        <strain evidence="1 2">MCA 2952</strain>
    </source>
</reference>
<proteinExistence type="predicted"/>
<sequence>MKSRTSSQGTLMSKG</sequence>
<dbReference type="Proteomes" id="UP000054988">
    <property type="component" value="Unassembled WGS sequence"/>
</dbReference>
<gene>
    <name evidence="1" type="ORF">WG66_8904</name>
</gene>
<organism evidence="1 2">
    <name type="scientific">Moniliophthora roreri</name>
    <name type="common">Frosty pod rot fungus</name>
    <name type="synonym">Monilia roreri</name>
    <dbReference type="NCBI Taxonomy" id="221103"/>
    <lineage>
        <taxon>Eukaryota</taxon>
        <taxon>Fungi</taxon>
        <taxon>Dikarya</taxon>
        <taxon>Basidiomycota</taxon>
        <taxon>Agaricomycotina</taxon>
        <taxon>Agaricomycetes</taxon>
        <taxon>Agaricomycetidae</taxon>
        <taxon>Agaricales</taxon>
        <taxon>Marasmiineae</taxon>
        <taxon>Marasmiaceae</taxon>
        <taxon>Moniliophthora</taxon>
    </lineage>
</organism>
<dbReference type="EMBL" id="LATX01001756">
    <property type="protein sequence ID" value="KTB38521.1"/>
    <property type="molecule type" value="Genomic_DNA"/>
</dbReference>
<comment type="caution">
    <text evidence="1">The sequence shown here is derived from an EMBL/GenBank/DDBJ whole genome shotgun (WGS) entry which is preliminary data.</text>
</comment>
<protein>
    <submittedName>
        <fullName evidence="1">Uncharacterized protein</fullName>
    </submittedName>
</protein>
<evidence type="ECO:0000313" key="2">
    <source>
        <dbReference type="Proteomes" id="UP000054988"/>
    </source>
</evidence>
<evidence type="ECO:0000313" key="1">
    <source>
        <dbReference type="EMBL" id="KTB38521.1"/>
    </source>
</evidence>
<accession>A0A0W0FQB5</accession>